<dbReference type="EMBL" id="HACG01006100">
    <property type="protein sequence ID" value="CEK52965.1"/>
    <property type="molecule type" value="Transcribed_RNA"/>
</dbReference>
<feature type="non-terminal residue" evidence="2">
    <location>
        <position position="1"/>
    </location>
</feature>
<sequence length="71" mass="7943">ERKEEEEAGAITMKRFRLGFLSICPGRKKKLPGIKPDSPEWEPALIHSARRSNVEENSTENSTAGVKESCD</sequence>
<reference evidence="2" key="1">
    <citation type="submission" date="2014-12" db="EMBL/GenBank/DDBJ databases">
        <title>Insight into the proteome of Arion vulgaris.</title>
        <authorList>
            <person name="Aradska J."/>
            <person name="Bulat T."/>
            <person name="Smidak R."/>
            <person name="Sarate P."/>
            <person name="Gangsoo J."/>
            <person name="Sialana F."/>
            <person name="Bilban M."/>
            <person name="Lubec G."/>
        </authorList>
    </citation>
    <scope>NUCLEOTIDE SEQUENCE</scope>
    <source>
        <tissue evidence="2">Skin</tissue>
    </source>
</reference>
<feature type="compositionally biased region" description="Polar residues" evidence="1">
    <location>
        <begin position="55"/>
        <end position="64"/>
    </location>
</feature>
<feature type="region of interest" description="Disordered" evidence="1">
    <location>
        <begin position="27"/>
        <end position="71"/>
    </location>
</feature>
<evidence type="ECO:0000313" key="2">
    <source>
        <dbReference type="EMBL" id="CEK52965.1"/>
    </source>
</evidence>
<protein>
    <submittedName>
        <fullName evidence="2">Uncharacterized protein</fullName>
    </submittedName>
</protein>
<gene>
    <name evidence="2" type="primary">ORF18617</name>
</gene>
<proteinExistence type="predicted"/>
<organism evidence="2">
    <name type="scientific">Arion vulgaris</name>
    <dbReference type="NCBI Taxonomy" id="1028688"/>
    <lineage>
        <taxon>Eukaryota</taxon>
        <taxon>Metazoa</taxon>
        <taxon>Spiralia</taxon>
        <taxon>Lophotrochozoa</taxon>
        <taxon>Mollusca</taxon>
        <taxon>Gastropoda</taxon>
        <taxon>Heterobranchia</taxon>
        <taxon>Euthyneura</taxon>
        <taxon>Panpulmonata</taxon>
        <taxon>Eupulmonata</taxon>
        <taxon>Stylommatophora</taxon>
        <taxon>Helicina</taxon>
        <taxon>Arionoidea</taxon>
        <taxon>Arionidae</taxon>
        <taxon>Arion</taxon>
    </lineage>
</organism>
<accession>A0A0B6YBZ9</accession>
<evidence type="ECO:0000256" key="1">
    <source>
        <dbReference type="SAM" id="MobiDB-lite"/>
    </source>
</evidence>
<name>A0A0B6YBZ9_9EUPU</name>
<dbReference type="AlphaFoldDB" id="A0A0B6YBZ9"/>